<dbReference type="Proteomes" id="UP000248483">
    <property type="component" value="Unplaced"/>
</dbReference>
<organism evidence="2 3">
    <name type="scientific">Delphinapterus leucas</name>
    <name type="common">Beluga whale</name>
    <dbReference type="NCBI Taxonomy" id="9749"/>
    <lineage>
        <taxon>Eukaryota</taxon>
        <taxon>Metazoa</taxon>
        <taxon>Chordata</taxon>
        <taxon>Craniata</taxon>
        <taxon>Vertebrata</taxon>
        <taxon>Euteleostomi</taxon>
        <taxon>Mammalia</taxon>
        <taxon>Eutheria</taxon>
        <taxon>Laurasiatheria</taxon>
        <taxon>Artiodactyla</taxon>
        <taxon>Whippomorpha</taxon>
        <taxon>Cetacea</taxon>
        <taxon>Odontoceti</taxon>
        <taxon>Monodontidae</taxon>
        <taxon>Delphinapterus</taxon>
    </lineage>
</organism>
<dbReference type="GeneID" id="115803033"/>
<protein>
    <submittedName>
        <fullName evidence="3">Uncharacterized protein LOC115803033 isoform X1</fullName>
    </submittedName>
</protein>
<feature type="compositionally biased region" description="Low complexity" evidence="1">
    <location>
        <begin position="55"/>
        <end position="70"/>
    </location>
</feature>
<feature type="compositionally biased region" description="Low complexity" evidence="1">
    <location>
        <begin position="21"/>
        <end position="36"/>
    </location>
</feature>
<evidence type="ECO:0000256" key="1">
    <source>
        <dbReference type="SAM" id="MobiDB-lite"/>
    </source>
</evidence>
<feature type="region of interest" description="Disordered" evidence="1">
    <location>
        <begin position="1"/>
        <end position="36"/>
    </location>
</feature>
<accession>A0A7F8KBH4</accession>
<evidence type="ECO:0000313" key="3">
    <source>
        <dbReference type="RefSeq" id="XP_030617980.1"/>
    </source>
</evidence>
<feature type="region of interest" description="Disordered" evidence="1">
    <location>
        <begin position="279"/>
        <end position="331"/>
    </location>
</feature>
<feature type="region of interest" description="Disordered" evidence="1">
    <location>
        <begin position="149"/>
        <end position="240"/>
    </location>
</feature>
<name>A0A7F8KBH4_DELLE</name>
<feature type="compositionally biased region" description="Basic and acidic residues" evidence="1">
    <location>
        <begin position="171"/>
        <end position="183"/>
    </location>
</feature>
<gene>
    <name evidence="3" type="primary">LOC115803033</name>
</gene>
<feature type="region of interest" description="Disordered" evidence="1">
    <location>
        <begin position="55"/>
        <end position="130"/>
    </location>
</feature>
<dbReference type="RefSeq" id="XP_030617980.1">
    <property type="nucleotide sequence ID" value="XM_030762120.1"/>
</dbReference>
<evidence type="ECO:0000313" key="2">
    <source>
        <dbReference type="Proteomes" id="UP000248483"/>
    </source>
</evidence>
<sequence>MGEAGGRRRSLLPAPPPRPAPASRADQVPAPAARPPLLALAAPPACQGWAWGAGTRAAAAGTGRVPGARPESPPSTRLARAQGTATDAAPAPSPPDAPLRPDVGGCGGRAAARGRRRGGKRFLPFPGAQGSFCGRFYLRSQTKFAAAFPRAAPPKVKRSDWRPAGAQHVGQEPRGERQSRDPGRGGGRQIPPSWGTSPAAPYPQPTAPEVAAAPSGAVSEKALAHRGRGAGTEHPCQNRQGHVPLQRCTTRGFLKAERRPHVLPVALNILKLISSGSPARVHASPKCSPMGTQRTMAGGSRPPGPECWQDCAPDPVQSIPLPASGPPSLNH</sequence>
<keyword evidence="2" id="KW-1185">Reference proteome</keyword>
<dbReference type="InParanoid" id="A0A7F8KBH4"/>
<reference evidence="3" key="1">
    <citation type="submission" date="2025-08" db="UniProtKB">
        <authorList>
            <consortium name="RefSeq"/>
        </authorList>
    </citation>
    <scope>IDENTIFICATION</scope>
    <source>
        <tissue evidence="3">Blood</tissue>
    </source>
</reference>
<dbReference type="KEGG" id="dle:115803033"/>
<dbReference type="AlphaFoldDB" id="A0A7F8KBH4"/>
<proteinExistence type="predicted"/>